<accession>A0A847EVI9</accession>
<comment type="caution">
    <text evidence="2">The sequence shown here is derived from an EMBL/GenBank/DDBJ whole genome shotgun (WGS) entry which is preliminary data.</text>
</comment>
<dbReference type="GO" id="GO:0004222">
    <property type="term" value="F:metalloendopeptidase activity"/>
    <property type="evidence" value="ECO:0007669"/>
    <property type="project" value="TreeGrafter"/>
</dbReference>
<evidence type="ECO:0000313" key="2">
    <source>
        <dbReference type="EMBL" id="NLE31334.1"/>
    </source>
</evidence>
<sequence length="171" mass="19090">MTLYSQFKGKQWNELEYIVRKDISLPKLEKGYSTKPFEFPLDRLIGVTQWHGCTQYQCPHKGIDFGARLNRVLSIGDGKVVNVGFDRYGGECNQGGNFVIVRHDNGMHSAYIHLDSYSVKIGSKVKKGGLIGISGNTGKKNCQSLGYHLHFEVRKGLASSTHVNPVDFVNV</sequence>
<evidence type="ECO:0000259" key="1">
    <source>
        <dbReference type="Pfam" id="PF01551"/>
    </source>
</evidence>
<gene>
    <name evidence="2" type="ORF">GX618_03640</name>
</gene>
<dbReference type="PANTHER" id="PTHR21666">
    <property type="entry name" value="PEPTIDASE-RELATED"/>
    <property type="match status" value="1"/>
</dbReference>
<reference evidence="2 3" key="1">
    <citation type="journal article" date="2020" name="Biotechnol. Biofuels">
        <title>New insights from the biogas microbiome by comprehensive genome-resolved metagenomics of nearly 1600 species originating from multiple anaerobic digesters.</title>
        <authorList>
            <person name="Campanaro S."/>
            <person name="Treu L."/>
            <person name="Rodriguez-R L.M."/>
            <person name="Kovalovszki A."/>
            <person name="Ziels R.M."/>
            <person name="Maus I."/>
            <person name="Zhu X."/>
            <person name="Kougias P.G."/>
            <person name="Basile A."/>
            <person name="Luo G."/>
            <person name="Schluter A."/>
            <person name="Konstantinidis K.T."/>
            <person name="Angelidaki I."/>
        </authorList>
    </citation>
    <scope>NUCLEOTIDE SEQUENCE [LARGE SCALE GENOMIC DNA]</scope>
    <source>
        <strain evidence="2">AS06rmzACSIP_421</strain>
    </source>
</reference>
<dbReference type="Pfam" id="PF01551">
    <property type="entry name" value="Peptidase_M23"/>
    <property type="match status" value="1"/>
</dbReference>
<dbReference type="SUPFAM" id="SSF51261">
    <property type="entry name" value="Duplicated hybrid motif"/>
    <property type="match status" value="1"/>
</dbReference>
<dbReference type="InterPro" id="IPR050570">
    <property type="entry name" value="Cell_wall_metabolism_enzyme"/>
</dbReference>
<feature type="non-terminal residue" evidence="2">
    <location>
        <position position="171"/>
    </location>
</feature>
<protein>
    <submittedName>
        <fullName evidence="2">M23 family metallopeptidase</fullName>
    </submittedName>
</protein>
<dbReference type="AlphaFoldDB" id="A0A847EVI9"/>
<proteinExistence type="predicted"/>
<dbReference type="CDD" id="cd12797">
    <property type="entry name" value="M23_peptidase"/>
    <property type="match status" value="1"/>
</dbReference>
<name>A0A847EVI9_9BACT</name>
<evidence type="ECO:0000313" key="3">
    <source>
        <dbReference type="Proteomes" id="UP000554004"/>
    </source>
</evidence>
<dbReference type="EMBL" id="JAAZAL010000127">
    <property type="protein sequence ID" value="NLE31334.1"/>
    <property type="molecule type" value="Genomic_DNA"/>
</dbReference>
<feature type="domain" description="M23ase beta-sheet core" evidence="1">
    <location>
        <begin position="59"/>
        <end position="165"/>
    </location>
</feature>
<dbReference type="Gene3D" id="2.70.70.10">
    <property type="entry name" value="Glucose Permease (Domain IIA)"/>
    <property type="match status" value="1"/>
</dbReference>
<dbReference type="InterPro" id="IPR016047">
    <property type="entry name" value="M23ase_b-sheet_dom"/>
</dbReference>
<organism evidence="2 3">
    <name type="scientific">Candidatus Dojkabacteria bacterium</name>
    <dbReference type="NCBI Taxonomy" id="2099670"/>
    <lineage>
        <taxon>Bacteria</taxon>
        <taxon>Candidatus Dojkabacteria</taxon>
    </lineage>
</organism>
<dbReference type="Proteomes" id="UP000554004">
    <property type="component" value="Unassembled WGS sequence"/>
</dbReference>
<dbReference type="InterPro" id="IPR011055">
    <property type="entry name" value="Dup_hybrid_motif"/>
</dbReference>
<dbReference type="PANTHER" id="PTHR21666:SF270">
    <property type="entry name" value="MUREIN HYDROLASE ACTIVATOR ENVC"/>
    <property type="match status" value="1"/>
</dbReference>